<dbReference type="Gene3D" id="3.90.550.10">
    <property type="entry name" value="Spore Coat Polysaccharide Biosynthesis Protein SpsA, Chain A"/>
    <property type="match status" value="1"/>
</dbReference>
<evidence type="ECO:0000313" key="1">
    <source>
        <dbReference type="EMBL" id="QGZ62848.1"/>
    </source>
</evidence>
<dbReference type="KEGG" id="pacs:FAZ98_03075"/>
<dbReference type="Pfam" id="PF13641">
    <property type="entry name" value="Glyco_tranf_2_3"/>
    <property type="match status" value="1"/>
</dbReference>
<name>A0A7Z2GJG2_9BURK</name>
<dbReference type="InterPro" id="IPR029044">
    <property type="entry name" value="Nucleotide-diphossugar_trans"/>
</dbReference>
<dbReference type="CDD" id="cd04186">
    <property type="entry name" value="GT_2_like_c"/>
    <property type="match status" value="1"/>
</dbReference>
<proteinExistence type="predicted"/>
<dbReference type="PANTHER" id="PTHR43179:SF10">
    <property type="entry name" value="GLYCOSYL TRANSFERASE"/>
    <property type="match status" value="1"/>
</dbReference>
<protein>
    <submittedName>
        <fullName evidence="1">Glycosyltransferase</fullName>
    </submittedName>
</protein>
<dbReference type="Proteomes" id="UP000433577">
    <property type="component" value="Chromosome 1"/>
</dbReference>
<dbReference type="EMBL" id="CP046913">
    <property type="protein sequence ID" value="QGZ62848.1"/>
    <property type="molecule type" value="Genomic_DNA"/>
</dbReference>
<dbReference type="AlphaFoldDB" id="A0A7Z2GJG2"/>
<keyword evidence="1" id="KW-0808">Transferase</keyword>
<keyword evidence="2" id="KW-1185">Reference proteome</keyword>
<organism evidence="1 2">
    <name type="scientific">Paraburkholderia acidisoli</name>
    <dbReference type="NCBI Taxonomy" id="2571748"/>
    <lineage>
        <taxon>Bacteria</taxon>
        <taxon>Pseudomonadati</taxon>
        <taxon>Pseudomonadota</taxon>
        <taxon>Betaproteobacteria</taxon>
        <taxon>Burkholderiales</taxon>
        <taxon>Burkholderiaceae</taxon>
        <taxon>Paraburkholderia</taxon>
    </lineage>
</organism>
<sequence length="281" mass="31683">MTSSAEAGMDHGTLSVSVVFFYPDAALLSRTFESLARAAVELARERPGASTSLYLVDNGGMPDLRRDLAMLSAAGIAYTVISGHGNVGYGRGHNLAIQQAQSRYHLVLNPDVDLEPRAMIEAISFLDQHPEAGLLAPAIVDDRGRLQYLCRQYPTLVDLFVRGFLPRAARRLFDRRLARYEMRAQINERDTLWDPPIISGCFMLFQTAVLKKLGGFDDRYFLYFEDYDLSLRAHELARVVYMPSVRVLHHGGGAARKGFAHIRMFLSSACKFYNRFGWKWL</sequence>
<evidence type="ECO:0000313" key="2">
    <source>
        <dbReference type="Proteomes" id="UP000433577"/>
    </source>
</evidence>
<dbReference type="GO" id="GO:0016740">
    <property type="term" value="F:transferase activity"/>
    <property type="evidence" value="ECO:0007669"/>
    <property type="project" value="UniProtKB-KW"/>
</dbReference>
<dbReference type="SUPFAM" id="SSF53448">
    <property type="entry name" value="Nucleotide-diphospho-sugar transferases"/>
    <property type="match status" value="1"/>
</dbReference>
<dbReference type="OrthoDB" id="9771846at2"/>
<dbReference type="PANTHER" id="PTHR43179">
    <property type="entry name" value="RHAMNOSYLTRANSFERASE WBBL"/>
    <property type="match status" value="1"/>
</dbReference>
<reference evidence="1 2" key="1">
    <citation type="submission" date="2019-12" db="EMBL/GenBank/DDBJ databases">
        <title>Paraburkholderia acidiphila 7Q-K02 sp. nov and Paraburkholderia acidisoli DHF22 sp. nov., two strains isolated from forest soil.</title>
        <authorList>
            <person name="Gao Z."/>
            <person name="Qiu L."/>
        </authorList>
    </citation>
    <scope>NUCLEOTIDE SEQUENCE [LARGE SCALE GENOMIC DNA]</scope>
    <source>
        <strain evidence="1 2">DHF22</strain>
    </source>
</reference>
<accession>A0A7Z2GJG2</accession>
<gene>
    <name evidence="1" type="ORF">FAZ98_03075</name>
</gene>